<keyword evidence="4" id="KW-1185">Reference proteome</keyword>
<comment type="caution">
    <text evidence="3">The sequence shown here is derived from an EMBL/GenBank/DDBJ whole genome shotgun (WGS) entry which is preliminary data.</text>
</comment>
<dbReference type="GO" id="GO:0046872">
    <property type="term" value="F:metal ion binding"/>
    <property type="evidence" value="ECO:0007669"/>
    <property type="project" value="InterPro"/>
</dbReference>
<evidence type="ECO:0000259" key="2">
    <source>
        <dbReference type="Pfam" id="PF05193"/>
    </source>
</evidence>
<dbReference type="GO" id="GO:0006508">
    <property type="term" value="P:proteolysis"/>
    <property type="evidence" value="ECO:0007669"/>
    <property type="project" value="UniProtKB-KW"/>
</dbReference>
<dbReference type="GeneID" id="93683323"/>
<evidence type="ECO:0000313" key="4">
    <source>
        <dbReference type="Proteomes" id="UP000053681"/>
    </source>
</evidence>
<feature type="domain" description="Peptidase M16 N-terminal" evidence="1">
    <location>
        <begin position="63"/>
        <end position="175"/>
    </location>
</feature>
<dbReference type="AlphaFoldDB" id="A0A0V8JS00"/>
<evidence type="ECO:0000259" key="1">
    <source>
        <dbReference type="Pfam" id="PF00675"/>
    </source>
</evidence>
<keyword evidence="3" id="KW-0645">Protease</keyword>
<dbReference type="EMBL" id="LNQP01000001">
    <property type="protein sequence ID" value="KSU89865.1"/>
    <property type="molecule type" value="Genomic_DNA"/>
</dbReference>
<dbReference type="Gene3D" id="3.30.830.10">
    <property type="entry name" value="Metalloenzyme, LuxS/M16 peptidase-like"/>
    <property type="match status" value="2"/>
</dbReference>
<protein>
    <submittedName>
        <fullName evidence="3">Zinc protease</fullName>
    </submittedName>
</protein>
<accession>A0A0V8JS00</accession>
<sequence length="427" mass="49493">MEKIEFSQLKEQLYHEKMDNGLEVYILPKPEFNKTFATFTTKYGSVDNQFVPLGEDKMIKVPDGIAHFLEHKLFEKEDGDVFQQFSKQGASANAFTSFTRTAYLFSCTSNFEQNLETLVDFVQEPYFSEKTVEKEKGIIGQEITMYDDNPDWRLYFGTIQNMYKNHPVKIDIAGTIESISHITKDLLYTCYETFYHPSNMLLFVVGPVDAEKVMTQIRENQAKKDYEDMPEITRHFDKEPETVAEQKQVLNMPVQASKAMVGLKTRKPERSGQDMLRHELAMNIVLDLAFGKSSSYYEELYKNGLIDETFSYDYTEENGFGFALIGGDTENPEKFYARIKEILLEVKSNGLQEEELERVRKKKIGEFLRALNSPEFIANQFTRYAFNDMNLFDVVDTLEKLTVADVKHVMDDMIHEESFTVCEVVPK</sequence>
<dbReference type="InterPro" id="IPR011249">
    <property type="entry name" value="Metalloenz_LuxS/M16"/>
</dbReference>
<gene>
    <name evidence="3" type="ORF">AS180_00430</name>
</gene>
<dbReference type="InterPro" id="IPR007863">
    <property type="entry name" value="Peptidase_M16_C"/>
</dbReference>
<dbReference type="PANTHER" id="PTHR11851">
    <property type="entry name" value="METALLOPROTEASE"/>
    <property type="match status" value="1"/>
</dbReference>
<dbReference type="Proteomes" id="UP000053681">
    <property type="component" value="Unassembled WGS sequence"/>
</dbReference>
<dbReference type="InterPro" id="IPR011765">
    <property type="entry name" value="Pept_M16_N"/>
</dbReference>
<proteinExistence type="predicted"/>
<keyword evidence="3" id="KW-0378">Hydrolase</keyword>
<name>A0A0V8JS00_9BACI</name>
<dbReference type="PANTHER" id="PTHR11851:SF134">
    <property type="entry name" value="ZINC-DEPENDENT PROTEASE"/>
    <property type="match status" value="1"/>
</dbReference>
<dbReference type="Pfam" id="PF05193">
    <property type="entry name" value="Peptidase_M16_C"/>
    <property type="match status" value="1"/>
</dbReference>
<evidence type="ECO:0000313" key="3">
    <source>
        <dbReference type="EMBL" id="KSU89865.1"/>
    </source>
</evidence>
<dbReference type="Pfam" id="PF00675">
    <property type="entry name" value="Peptidase_M16"/>
    <property type="match status" value="1"/>
</dbReference>
<reference evidence="3 4" key="1">
    <citation type="submission" date="2015-11" db="EMBL/GenBank/DDBJ databases">
        <title>Bacillus caseinolyticus sp nov.</title>
        <authorList>
            <person name="Dastager S.G."/>
            <person name="Mawlankar R."/>
        </authorList>
    </citation>
    <scope>NUCLEOTIDE SEQUENCE [LARGE SCALE GENOMIC DNA]</scope>
    <source>
        <strain evidence="3 4">SGD-V-76</strain>
    </source>
</reference>
<dbReference type="GO" id="GO:0008233">
    <property type="term" value="F:peptidase activity"/>
    <property type="evidence" value="ECO:0007669"/>
    <property type="project" value="UniProtKB-KW"/>
</dbReference>
<dbReference type="NCBIfam" id="NF047421">
    <property type="entry name" value="YfmH_fam"/>
    <property type="match status" value="1"/>
</dbReference>
<dbReference type="InterPro" id="IPR050361">
    <property type="entry name" value="MPP/UQCRC_Complex"/>
</dbReference>
<feature type="domain" description="Peptidase M16 C-terminal" evidence="2">
    <location>
        <begin position="182"/>
        <end position="362"/>
    </location>
</feature>
<organism evidence="3 4">
    <name type="scientific">Priestia veravalensis</name>
    <dbReference type="NCBI Taxonomy" id="1414648"/>
    <lineage>
        <taxon>Bacteria</taxon>
        <taxon>Bacillati</taxon>
        <taxon>Bacillota</taxon>
        <taxon>Bacilli</taxon>
        <taxon>Bacillales</taxon>
        <taxon>Bacillaceae</taxon>
        <taxon>Priestia</taxon>
    </lineage>
</organism>
<dbReference type="RefSeq" id="WP_025908590.1">
    <property type="nucleotide sequence ID" value="NZ_KQ758627.1"/>
</dbReference>
<dbReference type="SUPFAM" id="SSF63411">
    <property type="entry name" value="LuxS/MPP-like metallohydrolase"/>
    <property type="match status" value="2"/>
</dbReference>